<feature type="region of interest" description="Disordered" evidence="1">
    <location>
        <begin position="67"/>
        <end position="89"/>
    </location>
</feature>
<evidence type="ECO:0000313" key="3">
    <source>
        <dbReference type="Proteomes" id="UP000294682"/>
    </source>
</evidence>
<keyword evidence="3" id="KW-1185">Reference proteome</keyword>
<protein>
    <submittedName>
        <fullName evidence="2">Uncharacterized protein</fullName>
    </submittedName>
</protein>
<name>A0A9X8ULC5_9FIRM</name>
<proteinExistence type="predicted"/>
<gene>
    <name evidence="2" type="ORF">EDD78_101282</name>
</gene>
<dbReference type="AlphaFoldDB" id="A0A9X8ULC5"/>
<accession>A0A9X8ULC5</accession>
<reference evidence="2 3" key="1">
    <citation type="submission" date="2019-03" db="EMBL/GenBank/DDBJ databases">
        <title>Genomic Encyclopedia of Type Strains, Phase IV (KMG-IV): sequencing the most valuable type-strain genomes for metagenomic binning, comparative biology and taxonomic classification.</title>
        <authorList>
            <person name="Goeker M."/>
        </authorList>
    </citation>
    <scope>NUCLEOTIDE SEQUENCE [LARGE SCALE GENOMIC DNA]</scope>
    <source>
        <strain evidence="2 3">DSM 100433</strain>
    </source>
</reference>
<evidence type="ECO:0000313" key="2">
    <source>
        <dbReference type="EMBL" id="TCL45299.1"/>
    </source>
</evidence>
<dbReference type="Proteomes" id="UP000294682">
    <property type="component" value="Unassembled WGS sequence"/>
</dbReference>
<dbReference type="RefSeq" id="WP_079700379.1">
    <property type="nucleotide sequence ID" value="NZ_JADNAH010000004.1"/>
</dbReference>
<organism evidence="2 3">
    <name type="scientific">Harryflintia acetispora</name>
    <dbReference type="NCBI Taxonomy" id="1849041"/>
    <lineage>
        <taxon>Bacteria</taxon>
        <taxon>Bacillati</taxon>
        <taxon>Bacillota</taxon>
        <taxon>Clostridia</taxon>
        <taxon>Eubacteriales</taxon>
        <taxon>Oscillospiraceae</taxon>
        <taxon>Harryflintia</taxon>
    </lineage>
</organism>
<evidence type="ECO:0000256" key="1">
    <source>
        <dbReference type="SAM" id="MobiDB-lite"/>
    </source>
</evidence>
<comment type="caution">
    <text evidence="2">The sequence shown here is derived from an EMBL/GenBank/DDBJ whole genome shotgun (WGS) entry which is preliminary data.</text>
</comment>
<dbReference type="EMBL" id="SLUK01000001">
    <property type="protein sequence ID" value="TCL45299.1"/>
    <property type="molecule type" value="Genomic_DNA"/>
</dbReference>
<sequence>MREKRSTVSVYIRSSLMEGVREIAYREDESLSGVFDYFLGQVLQALEMGRAEIVLGERENRTRLTLQKQVLTRKKRPGPGDPEAGTPIP</sequence>